<evidence type="ECO:0000313" key="2">
    <source>
        <dbReference type="EMBL" id="OGZ44558.1"/>
    </source>
</evidence>
<organism evidence="2 3">
    <name type="scientific">Candidatus Ryanbacteria bacterium RIFCSPHIGHO2_01_FULL_45_22</name>
    <dbReference type="NCBI Taxonomy" id="1802114"/>
    <lineage>
        <taxon>Bacteria</taxon>
        <taxon>Candidatus Ryaniibacteriota</taxon>
    </lineage>
</organism>
<evidence type="ECO:0000256" key="1">
    <source>
        <dbReference type="SAM" id="Phobius"/>
    </source>
</evidence>
<accession>A0A1G2G3X0</accession>
<name>A0A1G2G3X0_9BACT</name>
<evidence type="ECO:0000313" key="3">
    <source>
        <dbReference type="Proteomes" id="UP000177480"/>
    </source>
</evidence>
<feature type="transmembrane region" description="Helical" evidence="1">
    <location>
        <begin position="93"/>
        <end position="112"/>
    </location>
</feature>
<feature type="transmembrane region" description="Helical" evidence="1">
    <location>
        <begin position="63"/>
        <end position="81"/>
    </location>
</feature>
<dbReference type="EMBL" id="MHNK01000001">
    <property type="protein sequence ID" value="OGZ44558.1"/>
    <property type="molecule type" value="Genomic_DNA"/>
</dbReference>
<comment type="caution">
    <text evidence="2">The sequence shown here is derived from an EMBL/GenBank/DDBJ whole genome shotgun (WGS) entry which is preliminary data.</text>
</comment>
<keyword evidence="1" id="KW-1133">Transmembrane helix</keyword>
<keyword evidence="1" id="KW-0812">Transmembrane</keyword>
<proteinExistence type="predicted"/>
<dbReference type="STRING" id="1802114.A2719_04040"/>
<dbReference type="Proteomes" id="UP000177480">
    <property type="component" value="Unassembled WGS sequence"/>
</dbReference>
<protein>
    <submittedName>
        <fullName evidence="2">Uncharacterized protein</fullName>
    </submittedName>
</protein>
<dbReference type="AlphaFoldDB" id="A0A1G2G3X0"/>
<gene>
    <name evidence="2" type="ORF">A2719_04040</name>
</gene>
<keyword evidence="1" id="KW-0472">Membrane</keyword>
<reference evidence="2 3" key="1">
    <citation type="journal article" date="2016" name="Nat. Commun.">
        <title>Thousands of microbial genomes shed light on interconnected biogeochemical processes in an aquifer system.</title>
        <authorList>
            <person name="Anantharaman K."/>
            <person name="Brown C.T."/>
            <person name="Hug L.A."/>
            <person name="Sharon I."/>
            <person name="Castelle C.J."/>
            <person name="Probst A.J."/>
            <person name="Thomas B.C."/>
            <person name="Singh A."/>
            <person name="Wilkins M.J."/>
            <person name="Karaoz U."/>
            <person name="Brodie E.L."/>
            <person name="Williams K.H."/>
            <person name="Hubbard S.S."/>
            <person name="Banfield J.F."/>
        </authorList>
    </citation>
    <scope>NUCLEOTIDE SEQUENCE [LARGE SCALE GENOMIC DNA]</scope>
</reference>
<feature type="transmembrane region" description="Helical" evidence="1">
    <location>
        <begin position="21"/>
        <end position="39"/>
    </location>
</feature>
<sequence>MNTFSKHKDVSKISLDGKVMLWLSVIFDVLFFAMLYTYAETYEYPRGYYLFFTTDGIDTLEPTPYFLVPVFAALSAYVAIYRGYYKLLSTTMLVFNVVLSLASIGIFIYFLMNY</sequence>